<evidence type="ECO:0000313" key="1">
    <source>
        <dbReference type="EMBL" id="GFR33583.1"/>
    </source>
</evidence>
<sequence length="91" mass="10607">MSDSLQHTDLPLFNRKHFRASCCFQNGACLSLFCSHLLPRERESDCFPPEDSLLSRQSEGHHTVIYDKNESAFESFSSYIDIRAQREDNRH</sequence>
<proteinExistence type="predicted"/>
<dbReference type="AlphaFoldDB" id="A0A8X6I1J2"/>
<organism evidence="1 2">
    <name type="scientific">Trichonephila clavata</name>
    <name type="common">Joro spider</name>
    <name type="synonym">Nephila clavata</name>
    <dbReference type="NCBI Taxonomy" id="2740835"/>
    <lineage>
        <taxon>Eukaryota</taxon>
        <taxon>Metazoa</taxon>
        <taxon>Ecdysozoa</taxon>
        <taxon>Arthropoda</taxon>
        <taxon>Chelicerata</taxon>
        <taxon>Arachnida</taxon>
        <taxon>Araneae</taxon>
        <taxon>Araneomorphae</taxon>
        <taxon>Entelegynae</taxon>
        <taxon>Araneoidea</taxon>
        <taxon>Nephilidae</taxon>
        <taxon>Trichonephila</taxon>
    </lineage>
</organism>
<dbReference type="EMBL" id="BMAO01019887">
    <property type="protein sequence ID" value="GFR33583.1"/>
    <property type="molecule type" value="Genomic_DNA"/>
</dbReference>
<evidence type="ECO:0000313" key="2">
    <source>
        <dbReference type="Proteomes" id="UP000887116"/>
    </source>
</evidence>
<gene>
    <name evidence="1" type="ORF">TNCT_629661</name>
</gene>
<dbReference type="Proteomes" id="UP000887116">
    <property type="component" value="Unassembled WGS sequence"/>
</dbReference>
<keyword evidence="2" id="KW-1185">Reference proteome</keyword>
<name>A0A8X6I1J2_TRICU</name>
<comment type="caution">
    <text evidence="1">The sequence shown here is derived from an EMBL/GenBank/DDBJ whole genome shotgun (WGS) entry which is preliminary data.</text>
</comment>
<reference evidence="1" key="1">
    <citation type="submission" date="2020-07" db="EMBL/GenBank/DDBJ databases">
        <title>Multicomponent nature underlies the extraordinary mechanical properties of spider dragline silk.</title>
        <authorList>
            <person name="Kono N."/>
            <person name="Nakamura H."/>
            <person name="Mori M."/>
            <person name="Yoshida Y."/>
            <person name="Ohtoshi R."/>
            <person name="Malay A.D."/>
            <person name="Moran D.A.P."/>
            <person name="Tomita M."/>
            <person name="Numata K."/>
            <person name="Arakawa K."/>
        </authorList>
    </citation>
    <scope>NUCLEOTIDE SEQUENCE</scope>
</reference>
<protein>
    <submittedName>
        <fullName evidence="1">Uncharacterized protein</fullName>
    </submittedName>
</protein>
<accession>A0A8X6I1J2</accession>